<dbReference type="InterPro" id="IPR002092">
    <property type="entry name" value="DNA-dir_Rpol_phage-type"/>
</dbReference>
<dbReference type="EC" id="2.7.7.6" evidence="2"/>
<comment type="catalytic activity">
    <reaction evidence="7">
        <text>RNA(n) + a ribonucleoside 5'-triphosphate = RNA(n+1) + diphosphate</text>
        <dbReference type="Rhea" id="RHEA:21248"/>
        <dbReference type="Rhea" id="RHEA-COMP:14527"/>
        <dbReference type="Rhea" id="RHEA-COMP:17342"/>
        <dbReference type="ChEBI" id="CHEBI:33019"/>
        <dbReference type="ChEBI" id="CHEBI:61557"/>
        <dbReference type="ChEBI" id="CHEBI:140395"/>
        <dbReference type="EC" id="2.7.7.6"/>
    </reaction>
</comment>
<keyword evidence="3" id="KW-0240">DNA-directed RNA polymerase</keyword>
<reference evidence="9 10" key="1">
    <citation type="submission" date="2023-05" db="EMBL/GenBank/DDBJ databases">
        <title>B98-5 Cell Line De Novo Hybrid Assembly: An Optical Mapping Approach.</title>
        <authorList>
            <person name="Kananen K."/>
            <person name="Auerbach J.A."/>
            <person name="Kautto E."/>
            <person name="Blachly J.S."/>
        </authorList>
    </citation>
    <scope>NUCLEOTIDE SEQUENCE [LARGE SCALE GENOMIC DNA]</scope>
    <source>
        <strain evidence="9">B95-8</strain>
        <tissue evidence="9">Cell line</tissue>
    </source>
</reference>
<dbReference type="PANTHER" id="PTHR10102">
    <property type="entry name" value="DNA-DIRECTED RNA POLYMERASE, MITOCHONDRIAL"/>
    <property type="match status" value="1"/>
</dbReference>
<accession>A0ABQ9TSY4</accession>
<proteinExistence type="inferred from homology"/>
<gene>
    <name evidence="9" type="ORF">P7K49_033797</name>
</gene>
<dbReference type="InterPro" id="IPR043502">
    <property type="entry name" value="DNA/RNA_pol_sf"/>
</dbReference>
<dbReference type="PANTHER" id="PTHR10102:SF0">
    <property type="entry name" value="DNA-DIRECTED RNA POLYMERASE, MITOCHONDRIAL"/>
    <property type="match status" value="1"/>
</dbReference>
<protein>
    <recommendedName>
        <fullName evidence="2">DNA-directed RNA polymerase</fullName>
        <ecNumber evidence="2">2.7.7.6</ecNumber>
    </recommendedName>
</protein>
<evidence type="ECO:0000256" key="6">
    <source>
        <dbReference type="ARBA" id="ARBA00023163"/>
    </source>
</evidence>
<dbReference type="EMBL" id="JASSZA010000019">
    <property type="protein sequence ID" value="KAK2087890.1"/>
    <property type="molecule type" value="Genomic_DNA"/>
</dbReference>
<dbReference type="InterPro" id="IPR046950">
    <property type="entry name" value="DNA-dir_Rpol_C_phage-type"/>
</dbReference>
<evidence type="ECO:0000256" key="1">
    <source>
        <dbReference type="ARBA" id="ARBA00009493"/>
    </source>
</evidence>
<keyword evidence="6" id="KW-0804">Transcription</keyword>
<dbReference type="Pfam" id="PF00940">
    <property type="entry name" value="RNA_pol"/>
    <property type="match status" value="1"/>
</dbReference>
<evidence type="ECO:0000256" key="2">
    <source>
        <dbReference type="ARBA" id="ARBA00012418"/>
    </source>
</evidence>
<evidence type="ECO:0000313" key="9">
    <source>
        <dbReference type="EMBL" id="KAK2087890.1"/>
    </source>
</evidence>
<organism evidence="9 10">
    <name type="scientific">Saguinus oedipus</name>
    <name type="common">Cotton-top tamarin</name>
    <name type="synonym">Oedipomidas oedipus</name>
    <dbReference type="NCBI Taxonomy" id="9490"/>
    <lineage>
        <taxon>Eukaryota</taxon>
        <taxon>Metazoa</taxon>
        <taxon>Chordata</taxon>
        <taxon>Craniata</taxon>
        <taxon>Vertebrata</taxon>
        <taxon>Euteleostomi</taxon>
        <taxon>Mammalia</taxon>
        <taxon>Eutheria</taxon>
        <taxon>Euarchontoglires</taxon>
        <taxon>Primates</taxon>
        <taxon>Haplorrhini</taxon>
        <taxon>Platyrrhini</taxon>
        <taxon>Cebidae</taxon>
        <taxon>Callitrichinae</taxon>
        <taxon>Saguinus</taxon>
    </lineage>
</organism>
<keyword evidence="4" id="KW-0808">Transferase</keyword>
<sequence>MFSGSRAIQHWLTESTRLISHMGSAVEWVTPLGIPIIQDSSLRPNKLKQRNWFPHNFIHSLDSKHTMLTALHCYREGLTFVSVHDRFWTHAADVPIMNQLCREQFACLHSQPSQQDLSRFLVTLFCCSSRPQKLSKHLEDSKHAAGSAQARGLRPGAGEAFHLLLQLTSRRAIV</sequence>
<evidence type="ECO:0000259" key="8">
    <source>
        <dbReference type="Pfam" id="PF00940"/>
    </source>
</evidence>
<evidence type="ECO:0000256" key="5">
    <source>
        <dbReference type="ARBA" id="ARBA00022695"/>
    </source>
</evidence>
<dbReference type="SUPFAM" id="SSF56672">
    <property type="entry name" value="DNA/RNA polymerases"/>
    <property type="match status" value="1"/>
</dbReference>
<evidence type="ECO:0000256" key="4">
    <source>
        <dbReference type="ARBA" id="ARBA00022679"/>
    </source>
</evidence>
<keyword evidence="5" id="KW-0548">Nucleotidyltransferase</keyword>
<evidence type="ECO:0000256" key="3">
    <source>
        <dbReference type="ARBA" id="ARBA00022478"/>
    </source>
</evidence>
<comment type="similarity">
    <text evidence="1">Belongs to the phage and mitochondrial RNA polymerase family.</text>
</comment>
<keyword evidence="10" id="KW-1185">Reference proteome</keyword>
<evidence type="ECO:0000313" key="10">
    <source>
        <dbReference type="Proteomes" id="UP001266305"/>
    </source>
</evidence>
<evidence type="ECO:0000256" key="7">
    <source>
        <dbReference type="ARBA" id="ARBA00048552"/>
    </source>
</evidence>
<dbReference type="Gene3D" id="3.30.70.370">
    <property type="match status" value="1"/>
</dbReference>
<comment type="caution">
    <text evidence="9">The sequence shown here is derived from an EMBL/GenBank/DDBJ whole genome shotgun (WGS) entry which is preliminary data.</text>
</comment>
<feature type="domain" description="DNA-directed RNA polymerase C-terminal" evidence="8">
    <location>
        <begin position="43"/>
        <end position="140"/>
    </location>
</feature>
<dbReference type="Proteomes" id="UP001266305">
    <property type="component" value="Unassembled WGS sequence"/>
</dbReference>
<name>A0ABQ9TSY4_SAGOE</name>